<sequence length="279" mass="32144">MSPHVDLKLVSSATLLVSACVYLCNYKILIMDQGWVLHKSIGLYFRWDNLTARYIWATKEYSTNALGPLRPGPLRDEWERNYELSADFRPHNNVSFDPFMQYILDWGISKGEETIHDRFYADGGWEAWVQSETHSDLPDFVDRYDALWREQHVYANSPGDKADLLLSLEPAAPAQPSSVLLELKVELGRSDPTRSRVPEMIQKVRDDIQKIQNANLHYLVPISGARVGRPCHAYVVALTVTDEGYRAMERIGMSLEPSRQRQGEATCPFKVWWFRRVIN</sequence>
<name>A0A1L7XUZ3_9HELO</name>
<dbReference type="OrthoDB" id="4398476at2759"/>
<dbReference type="Proteomes" id="UP000184330">
    <property type="component" value="Unassembled WGS sequence"/>
</dbReference>
<dbReference type="AlphaFoldDB" id="A0A1L7XUZ3"/>
<accession>A0A1L7XUZ3</accession>
<dbReference type="STRING" id="576137.A0A1L7XUZ3"/>
<evidence type="ECO:0000313" key="2">
    <source>
        <dbReference type="Proteomes" id="UP000184330"/>
    </source>
</evidence>
<gene>
    <name evidence="1" type="ORF">PAC_18717</name>
</gene>
<proteinExistence type="predicted"/>
<keyword evidence="2" id="KW-1185">Reference proteome</keyword>
<protein>
    <submittedName>
        <fullName evidence="1">Uncharacterized protein</fullName>
    </submittedName>
</protein>
<organism evidence="1 2">
    <name type="scientific">Phialocephala subalpina</name>
    <dbReference type="NCBI Taxonomy" id="576137"/>
    <lineage>
        <taxon>Eukaryota</taxon>
        <taxon>Fungi</taxon>
        <taxon>Dikarya</taxon>
        <taxon>Ascomycota</taxon>
        <taxon>Pezizomycotina</taxon>
        <taxon>Leotiomycetes</taxon>
        <taxon>Helotiales</taxon>
        <taxon>Mollisiaceae</taxon>
        <taxon>Phialocephala</taxon>
        <taxon>Phialocephala fortinii species complex</taxon>
    </lineage>
</organism>
<evidence type="ECO:0000313" key="1">
    <source>
        <dbReference type="EMBL" id="CZR68817.1"/>
    </source>
</evidence>
<dbReference type="EMBL" id="FJOG01000060">
    <property type="protein sequence ID" value="CZR68817.1"/>
    <property type="molecule type" value="Genomic_DNA"/>
</dbReference>
<reference evidence="1 2" key="1">
    <citation type="submission" date="2016-03" db="EMBL/GenBank/DDBJ databases">
        <authorList>
            <person name="Ploux O."/>
        </authorList>
    </citation>
    <scope>NUCLEOTIDE SEQUENCE [LARGE SCALE GENOMIC DNA]</scope>
    <source>
        <strain evidence="1 2">UAMH 11012</strain>
    </source>
</reference>